<feature type="transmembrane region" description="Helical" evidence="12">
    <location>
        <begin position="305"/>
        <end position="330"/>
    </location>
</feature>
<dbReference type="HOGENOM" id="CLU_000288_115_5_1"/>
<evidence type="ECO:0000256" key="6">
    <source>
        <dbReference type="ARBA" id="ARBA00022741"/>
    </source>
</evidence>
<organism evidence="15">
    <name type="scientific">Oryza nivara</name>
    <name type="common">Indian wild rice</name>
    <name type="synonym">Oryza sativa f. spontanea</name>
    <dbReference type="NCBI Taxonomy" id="4536"/>
    <lineage>
        <taxon>Eukaryota</taxon>
        <taxon>Viridiplantae</taxon>
        <taxon>Streptophyta</taxon>
        <taxon>Embryophyta</taxon>
        <taxon>Tracheophyta</taxon>
        <taxon>Spermatophyta</taxon>
        <taxon>Magnoliopsida</taxon>
        <taxon>Liliopsida</taxon>
        <taxon>Poales</taxon>
        <taxon>Poaceae</taxon>
        <taxon>BOP clade</taxon>
        <taxon>Oryzoideae</taxon>
        <taxon>Oryzeae</taxon>
        <taxon>Oryzinae</taxon>
        <taxon>Oryza</taxon>
    </lineage>
</organism>
<accession>A0A0E0FFD5</accession>
<keyword evidence="16" id="KW-1185">Reference proteome</keyword>
<keyword evidence="4 12" id="KW-0812">Transmembrane</keyword>
<comment type="subcellular location">
    <subcellularLocation>
        <location evidence="1">Membrane</location>
        <topology evidence="1">Single-pass type I membrane protein</topology>
    </subcellularLocation>
</comment>
<dbReference type="Pfam" id="PF13947">
    <property type="entry name" value="GUB_WAK_bind"/>
    <property type="match status" value="1"/>
</dbReference>
<reference evidence="15" key="1">
    <citation type="submission" date="2015-04" db="UniProtKB">
        <authorList>
            <consortium name="EnsemblPlants"/>
        </authorList>
    </citation>
    <scope>IDENTIFICATION</scope>
    <source>
        <strain evidence="15">SL10</strain>
    </source>
</reference>
<evidence type="ECO:0000256" key="11">
    <source>
        <dbReference type="ARBA" id="ARBA00023180"/>
    </source>
</evidence>
<evidence type="ECO:0000256" key="1">
    <source>
        <dbReference type="ARBA" id="ARBA00004479"/>
    </source>
</evidence>
<dbReference type="InterPro" id="IPR000719">
    <property type="entry name" value="Prot_kinase_dom"/>
</dbReference>
<proteinExistence type="predicted"/>
<dbReference type="GO" id="GO:0016020">
    <property type="term" value="C:membrane"/>
    <property type="evidence" value="ECO:0007669"/>
    <property type="project" value="UniProtKB-SubCell"/>
</dbReference>
<dbReference type="PROSITE" id="PS00108">
    <property type="entry name" value="PROTEIN_KINASE_ST"/>
    <property type="match status" value="1"/>
</dbReference>
<dbReference type="SUPFAM" id="SSF56112">
    <property type="entry name" value="Protein kinase-like (PK-like)"/>
    <property type="match status" value="1"/>
</dbReference>
<dbReference type="FunFam" id="1.10.510.10:FF:000590">
    <property type="entry name" value="PR5-like receptor kinase"/>
    <property type="match status" value="1"/>
</dbReference>
<dbReference type="InterPro" id="IPR025287">
    <property type="entry name" value="WAK_GUB"/>
</dbReference>
<keyword evidence="9 12" id="KW-1133">Transmembrane helix</keyword>
<keyword evidence="11" id="KW-0325">Glycoprotein</keyword>
<dbReference type="STRING" id="4536.A0A0E0FFD5"/>
<dbReference type="GO" id="GO:0005524">
    <property type="term" value="F:ATP binding"/>
    <property type="evidence" value="ECO:0007669"/>
    <property type="project" value="UniProtKB-KW"/>
</dbReference>
<dbReference type="GO" id="GO:0004674">
    <property type="term" value="F:protein serine/threonine kinase activity"/>
    <property type="evidence" value="ECO:0007669"/>
    <property type="project" value="UniProtKB-KW"/>
</dbReference>
<keyword evidence="3" id="KW-0808">Transferase</keyword>
<dbReference type="eggNOG" id="KOG1187">
    <property type="taxonomic scope" value="Eukaryota"/>
</dbReference>
<evidence type="ECO:0000256" key="8">
    <source>
        <dbReference type="ARBA" id="ARBA00022840"/>
    </source>
</evidence>
<evidence type="ECO:0000256" key="5">
    <source>
        <dbReference type="ARBA" id="ARBA00022729"/>
    </source>
</evidence>
<protein>
    <recommendedName>
        <fullName evidence="14">Protein kinase domain-containing protein</fullName>
    </recommendedName>
</protein>
<dbReference type="Proteomes" id="UP000006591">
    <property type="component" value="Chromosome 1"/>
</dbReference>
<keyword evidence="7" id="KW-0418">Kinase</keyword>
<keyword evidence="2" id="KW-0723">Serine/threonine-protein kinase</keyword>
<dbReference type="Gene3D" id="1.10.510.10">
    <property type="entry name" value="Transferase(Phosphotransferase) domain 1"/>
    <property type="match status" value="1"/>
</dbReference>
<dbReference type="PANTHER" id="PTHR27009">
    <property type="entry name" value="RUST RESISTANCE KINASE LR10-RELATED"/>
    <property type="match status" value="1"/>
</dbReference>
<keyword evidence="10 12" id="KW-0472">Membrane</keyword>
<sequence length="613" mass="68906">MSSELALVAGPCLLLLSSLLLQLQATAWEDKDFFSYCPPSRCSEHGPEIRFPFQLESNNNTTPSSCSVPCMKLACSGQDTILDSRYSYLGSPYKVTAIDYKHTTLTIIPIRDLDSCPLLNSVPLPSQPLHYHYHGANWSSCDIYNWGSAALVSCSEELTQTDVPSTHIAGPISCLSTNSTHFSSYLVSYDVPTFLVPIQCEVVSNGPIPIPYFYSGHASLTFRQSAERILNFADMTAYWRSFANPAAYNCSQCEQQGRRCAYSSQRNQTFCMRRGKLVTGYVHLIKISIKSKFSCLVFAGSHVKVIAATSSVTAFVVLLSMVAIALYLSLKTRYNEEIHMKVEMFLKTYGTSKPTRYTFSEVKKIARRFKVKVGQGGFGKGTRRALIYEYIPNDSLEKYIFSHDSNTPQELLVPSKMLDIALGIARGMEYLHQGCNQRILHFDIKPNNILLDYNFSPKISDFGLAKLCARDQSIVTLTAARGTMGYIAPELYSRNFGEISYKSDVYSFGMLVLEMVSGRRNSDPSVESQNEVYFPECIYEQVTTGRDLELGREMTQEEKETMRQLAIVALWCIQWNPKNRPSMTKVVNMLTGRLQNLHVPPKPFFSADSHPIM</sequence>
<evidence type="ECO:0000256" key="3">
    <source>
        <dbReference type="ARBA" id="ARBA00022679"/>
    </source>
</evidence>
<dbReference type="GO" id="GO:0030247">
    <property type="term" value="F:polysaccharide binding"/>
    <property type="evidence" value="ECO:0007669"/>
    <property type="project" value="InterPro"/>
</dbReference>
<evidence type="ECO:0000313" key="16">
    <source>
        <dbReference type="Proteomes" id="UP000006591"/>
    </source>
</evidence>
<reference evidence="15" key="2">
    <citation type="submission" date="2018-04" db="EMBL/GenBank/DDBJ databases">
        <title>OnivRS2 (Oryza nivara Reference Sequence Version 2).</title>
        <authorList>
            <person name="Zhang J."/>
            <person name="Kudrna D."/>
            <person name="Lee S."/>
            <person name="Talag J."/>
            <person name="Rajasekar S."/>
            <person name="Welchert J."/>
            <person name="Hsing Y.-I."/>
            <person name="Wing R.A."/>
        </authorList>
    </citation>
    <scope>NUCLEOTIDE SEQUENCE [LARGE SCALE GENOMIC DNA]</scope>
</reference>
<dbReference type="InterPro" id="IPR008271">
    <property type="entry name" value="Ser/Thr_kinase_AS"/>
</dbReference>
<dbReference type="InterPro" id="IPR045874">
    <property type="entry name" value="LRK10/LRL21-25-like"/>
</dbReference>
<dbReference type="SMART" id="SM00220">
    <property type="entry name" value="S_TKc"/>
    <property type="match status" value="1"/>
</dbReference>
<feature type="domain" description="Protein kinase" evidence="14">
    <location>
        <begin position="291"/>
        <end position="605"/>
    </location>
</feature>
<dbReference type="AlphaFoldDB" id="A0A0E0FFD5"/>
<evidence type="ECO:0000256" key="13">
    <source>
        <dbReference type="SAM" id="SignalP"/>
    </source>
</evidence>
<name>A0A0E0FFD5_ORYNI</name>
<evidence type="ECO:0000256" key="10">
    <source>
        <dbReference type="ARBA" id="ARBA00023136"/>
    </source>
</evidence>
<dbReference type="EnsemblPlants" id="ONIVA01G01280.1">
    <property type="protein sequence ID" value="ONIVA01G01280.1"/>
    <property type="gene ID" value="ONIVA01G01280"/>
</dbReference>
<keyword evidence="5 13" id="KW-0732">Signal</keyword>
<feature type="chain" id="PRO_5002359148" description="Protein kinase domain-containing protein" evidence="13">
    <location>
        <begin position="28"/>
        <end position="613"/>
    </location>
</feature>
<evidence type="ECO:0000256" key="12">
    <source>
        <dbReference type="SAM" id="Phobius"/>
    </source>
</evidence>
<dbReference type="Pfam" id="PF00069">
    <property type="entry name" value="Pkinase"/>
    <property type="match status" value="1"/>
</dbReference>
<evidence type="ECO:0000256" key="9">
    <source>
        <dbReference type="ARBA" id="ARBA00022989"/>
    </source>
</evidence>
<dbReference type="InterPro" id="IPR011009">
    <property type="entry name" value="Kinase-like_dom_sf"/>
</dbReference>
<evidence type="ECO:0000256" key="7">
    <source>
        <dbReference type="ARBA" id="ARBA00022777"/>
    </source>
</evidence>
<evidence type="ECO:0000256" key="2">
    <source>
        <dbReference type="ARBA" id="ARBA00022527"/>
    </source>
</evidence>
<evidence type="ECO:0000256" key="4">
    <source>
        <dbReference type="ARBA" id="ARBA00022692"/>
    </source>
</evidence>
<dbReference type="Gramene" id="ONIVA01G01280.1">
    <property type="protein sequence ID" value="ONIVA01G01280.1"/>
    <property type="gene ID" value="ONIVA01G01280"/>
</dbReference>
<dbReference type="PROSITE" id="PS50011">
    <property type="entry name" value="PROTEIN_KINASE_DOM"/>
    <property type="match status" value="1"/>
</dbReference>
<keyword evidence="6" id="KW-0547">Nucleotide-binding</keyword>
<feature type="signal peptide" evidence="13">
    <location>
        <begin position="1"/>
        <end position="27"/>
    </location>
</feature>
<evidence type="ECO:0000313" key="15">
    <source>
        <dbReference type="EnsemblPlants" id="ONIVA01G01280.1"/>
    </source>
</evidence>
<keyword evidence="8" id="KW-0067">ATP-binding</keyword>
<evidence type="ECO:0000259" key="14">
    <source>
        <dbReference type="PROSITE" id="PS50011"/>
    </source>
</evidence>